<dbReference type="EMBL" id="LN877954">
    <property type="protein sequence ID" value="CUV07865.1"/>
    <property type="molecule type" value="Genomic_DNA"/>
</dbReference>
<keyword evidence="2 8" id="KW-0963">Cytoplasm</keyword>
<dbReference type="VEuPathDB" id="CryptoDB:ChTU502y2012_405g0050"/>
<comment type="subcellular location">
    <subcellularLocation>
        <location evidence="8">Cytoplasm</location>
    </subcellularLocation>
</comment>
<evidence type="ECO:0000256" key="7">
    <source>
        <dbReference type="ARBA" id="ARBA00023014"/>
    </source>
</evidence>
<reference evidence="10 11" key="3">
    <citation type="submission" date="2017-10" db="EMBL/GenBank/DDBJ databases">
        <title>Consistent, comparative and evidence-based genome annotation and re-annotation for the closely-related species, Cryptosporidium parvum, C. hominis and C. tyzzeri.</title>
        <authorList>
            <person name="Baptista R.P."/>
            <person name="Li Y."/>
            <person name="Sateriale A."/>
            <person name="Striepen B."/>
            <person name="Kissinger J.C."/>
        </authorList>
    </citation>
    <scope>NUCLEOTIDE SEQUENCE [LARGE SCALE GENOMIC DNA]</scope>
    <source>
        <strain evidence="10">30976</strain>
    </source>
</reference>
<organism evidence="9">
    <name type="scientific">Cryptosporidium hominis</name>
    <dbReference type="NCBI Taxonomy" id="237895"/>
    <lineage>
        <taxon>Eukaryota</taxon>
        <taxon>Sar</taxon>
        <taxon>Alveolata</taxon>
        <taxon>Apicomplexa</taxon>
        <taxon>Conoidasida</taxon>
        <taxon>Coccidia</taxon>
        <taxon>Eucoccidiorida</taxon>
        <taxon>Eimeriorina</taxon>
        <taxon>Cryptosporidiidae</taxon>
        <taxon>Cryptosporidium</taxon>
    </lineage>
</organism>
<comment type="similarity">
    <text evidence="8">Belongs to the Mrp/NBP35 ATP-binding proteins family. NUBP1/NBP35 subfamily.</text>
</comment>
<dbReference type="VEuPathDB" id="CryptoDB:Chro.80366"/>
<comment type="subunit">
    <text evidence="8">Heterotetramer of 2 NUBP1 and 2 NUBP2 chains.</text>
</comment>
<evidence type="ECO:0000256" key="4">
    <source>
        <dbReference type="ARBA" id="ARBA00022741"/>
    </source>
</evidence>
<evidence type="ECO:0000313" key="10">
    <source>
        <dbReference type="EMBL" id="PPS98060.1"/>
    </source>
</evidence>
<dbReference type="CDD" id="cd02037">
    <property type="entry name" value="Mrp_NBP35"/>
    <property type="match status" value="1"/>
</dbReference>
<dbReference type="GO" id="GO:0005829">
    <property type="term" value="C:cytosol"/>
    <property type="evidence" value="ECO:0007669"/>
    <property type="project" value="TreeGrafter"/>
</dbReference>
<dbReference type="GO" id="GO:0016226">
    <property type="term" value="P:iron-sulfur cluster assembly"/>
    <property type="evidence" value="ECO:0007669"/>
    <property type="project" value="UniProtKB-UniRule"/>
</dbReference>
<dbReference type="GO" id="GO:0051539">
    <property type="term" value="F:4 iron, 4 sulfur cluster binding"/>
    <property type="evidence" value="ECO:0007669"/>
    <property type="project" value="UniProtKB-UniRule"/>
</dbReference>
<reference evidence="9" key="2">
    <citation type="submission" date="2015-08" db="EMBL/GenBank/DDBJ databases">
        <authorList>
            <person name="Babu N.S."/>
            <person name="Beckwith C.J."/>
            <person name="Beseler K.G."/>
            <person name="Brison A."/>
            <person name="Carone J.V."/>
            <person name="Caskin T.P."/>
            <person name="Diamond M."/>
            <person name="Durham M.E."/>
            <person name="Foxe J.M."/>
            <person name="Go M."/>
            <person name="Henderson B.A."/>
            <person name="Jones I.B."/>
            <person name="McGettigan J.A."/>
            <person name="Micheletti S.J."/>
            <person name="Nasrallah M.E."/>
            <person name="Ortiz D."/>
            <person name="Piller C.R."/>
            <person name="Privatt S.R."/>
            <person name="Schneider S.L."/>
            <person name="Sharp S."/>
            <person name="Smith T.C."/>
            <person name="Stanton J.D."/>
            <person name="Ullery H.E."/>
            <person name="Wilson R.J."/>
            <person name="Serrano M.G."/>
            <person name="Buck G."/>
            <person name="Lee V."/>
            <person name="Wang Y."/>
            <person name="Carvalho R."/>
            <person name="Voegtly L."/>
            <person name="Shi R."/>
            <person name="Duckworth R."/>
            <person name="Johnson A."/>
            <person name="Loviza R."/>
            <person name="Walstead R."/>
            <person name="Shah Z."/>
            <person name="Kiflezghi M."/>
            <person name="Wade K."/>
            <person name="Ball S.L."/>
            <person name="Bradley K.W."/>
            <person name="Asai D.J."/>
            <person name="Bowman C.A."/>
            <person name="Russell D.A."/>
            <person name="Pope W.H."/>
            <person name="Jacobs-Sera D."/>
            <person name="Hendrix R.W."/>
            <person name="Hatfull G.F."/>
        </authorList>
    </citation>
    <scope>NUCLEOTIDE SEQUENCE [LARGE SCALE GENOMIC DNA]</scope>
</reference>
<dbReference type="GO" id="GO:0140663">
    <property type="term" value="F:ATP-dependent FeS chaperone activity"/>
    <property type="evidence" value="ECO:0007669"/>
    <property type="project" value="InterPro"/>
</dbReference>
<sequence length="355" mass="38902">MKIASNRIAIFFGGLISGIIFKDYFKTFSRLTINYLKSIIFSISYIKTDSVISKYQNHFNNQIDNCVGVDSPDAGIADSCAGCPNAPICASGQAKKKPIENIENLSKVKNIILVLSGKGGVGKSTISSQISWCLSSKKFNVGLLDIDICGPSAPKMMGVQDNDVHISANGWSPVYVNDNLSVMSTAFLLPQSDDAVIWRGPKKNGLIKQFLSDVVWGELDFLIIDTPPGTSDEHLSIVSYLNGSNVNGALIVTTPQEIALQDVRKEINFCKKVGLNILGVVENMGMIFKNAEHDSSVKDMCDNMEVEYLNKIPWDKELLYVCDLGLSICEKFPQSPSSIGIKKLVDIIIYQSKIN</sequence>
<dbReference type="InterPro" id="IPR027417">
    <property type="entry name" value="P-loop_NTPase"/>
</dbReference>
<dbReference type="GO" id="GO:0005524">
    <property type="term" value="F:ATP binding"/>
    <property type="evidence" value="ECO:0007669"/>
    <property type="project" value="UniProtKB-KW"/>
</dbReference>
<dbReference type="VEuPathDB" id="CryptoDB:GY17_00000752"/>
<dbReference type="InterPro" id="IPR033756">
    <property type="entry name" value="YlxH/NBP35"/>
</dbReference>
<dbReference type="AlphaFoldDB" id="A0A0S4TLU0"/>
<dbReference type="Pfam" id="PF10609">
    <property type="entry name" value="ParA"/>
    <property type="match status" value="1"/>
</dbReference>
<dbReference type="PANTHER" id="PTHR23264:SF19">
    <property type="entry name" value="CYTOSOLIC FE-S CLUSTER ASSEMBLY FACTOR NUBP2"/>
    <property type="match status" value="1"/>
</dbReference>
<comment type="cofactor">
    <cofactor evidence="8">
        <name>[4Fe-4S] cluster</name>
        <dbReference type="ChEBI" id="CHEBI:49883"/>
    </cofactor>
    <text evidence="8">Binds 4 [4Fe-4S] clusters per heterotetramer. Contains two stable clusters in the N-termini of NUBP1 and two labile, bridging clusters between subunits of the NUBP1-NUBP2 heterotetramer.</text>
</comment>
<evidence type="ECO:0000256" key="8">
    <source>
        <dbReference type="HAMAP-Rule" id="MF_03038"/>
    </source>
</evidence>
<proteinExistence type="inferred from homology"/>
<keyword evidence="6 8" id="KW-0408">Iron</keyword>
<keyword evidence="11" id="KW-1185">Reference proteome</keyword>
<keyword evidence="3 8" id="KW-0479">Metal-binding</keyword>
<dbReference type="Proteomes" id="UP001429100">
    <property type="component" value="Unassembled WGS sequence"/>
</dbReference>
<feature type="binding site" evidence="8">
    <location>
        <position position="83"/>
    </location>
    <ligand>
        <name>[4Fe-4S] cluster</name>
        <dbReference type="ChEBI" id="CHEBI:49883"/>
        <label>1</label>
    </ligand>
</feature>
<evidence type="ECO:0000256" key="2">
    <source>
        <dbReference type="ARBA" id="ARBA00022490"/>
    </source>
</evidence>
<dbReference type="PROSITE" id="PS01215">
    <property type="entry name" value="MRP"/>
    <property type="match status" value="1"/>
</dbReference>
<comment type="caution">
    <text evidence="8">Lacks conserved residue(s) required for the propagation of feature annotation.</text>
</comment>
<dbReference type="InterPro" id="IPR019591">
    <property type="entry name" value="Mrp/NBP35_ATP-bd"/>
</dbReference>
<reference evidence="10 11" key="1">
    <citation type="submission" date="2014-11" db="EMBL/GenBank/DDBJ databases">
        <title>Comparative genomic analysis of Cryptosporidium hominis reveals occurrence of genetic recombination in virulent subtypes.</title>
        <authorList>
            <person name="Guo Y."/>
            <person name="Tang K."/>
            <person name="Frace M."/>
            <person name="Li N."/>
            <person name="Roellig D.M."/>
            <person name="Sammons S."/>
            <person name="Knipe K."/>
            <person name="Rowe L."/>
            <person name="Feng Y."/>
            <person name="Xiao L."/>
        </authorList>
    </citation>
    <scope>NUCLEOTIDE SEQUENCE [LARGE SCALE GENOMIC DNA]</scope>
    <source>
        <strain evidence="10">30976</strain>
    </source>
</reference>
<keyword evidence="5 8" id="KW-0067">ATP-binding</keyword>
<comment type="function">
    <text evidence="8">Component of the cytosolic iron-sulfur (Fe/S) protein assembly (CIA) machinery. Required for maturation of extramitochondrial Fe-S proteins. The NUBP1-NUBP2 heterotetramer forms a Fe-S scaffold complex, mediating the de novo assembly of an Fe-S cluster and its transfer to target apoproteins.</text>
</comment>
<keyword evidence="7 8" id="KW-0411">Iron-sulfur</keyword>
<evidence type="ECO:0000256" key="3">
    <source>
        <dbReference type="ARBA" id="ARBA00022723"/>
    </source>
</evidence>
<dbReference type="OrthoDB" id="1741334at2759"/>
<evidence type="ECO:0000313" key="9">
    <source>
        <dbReference type="EMBL" id="CUV07865.1"/>
    </source>
</evidence>
<feature type="binding site" evidence="8">
    <location>
        <position position="66"/>
    </location>
    <ligand>
        <name>[4Fe-4S] cluster</name>
        <dbReference type="ChEBI" id="CHEBI:49883"/>
        <label>1</label>
    </ligand>
</feature>
<dbReference type="InterPro" id="IPR000808">
    <property type="entry name" value="Mrp-like_CS"/>
</dbReference>
<dbReference type="Proteomes" id="UP000199752">
    <property type="component" value="Chromosome 8"/>
</dbReference>
<dbReference type="EMBL" id="JTAI01000002">
    <property type="protein sequence ID" value="PPS98060.1"/>
    <property type="molecule type" value="Genomic_DNA"/>
</dbReference>
<evidence type="ECO:0000256" key="6">
    <source>
        <dbReference type="ARBA" id="ARBA00023004"/>
    </source>
</evidence>
<gene>
    <name evidence="9" type="ORF">CHUDEA8_3140</name>
    <name evidence="10" type="ORF">GY17_00000752</name>
</gene>
<dbReference type="Gene3D" id="3.40.50.300">
    <property type="entry name" value="P-loop containing nucleotide triphosphate hydrolases"/>
    <property type="match status" value="1"/>
</dbReference>
<keyword evidence="1 8" id="KW-0004">4Fe-4S</keyword>
<dbReference type="HAMAP" id="MF_02040">
    <property type="entry name" value="Mrp_NBP35"/>
    <property type="match status" value="1"/>
</dbReference>
<dbReference type="GO" id="GO:0046872">
    <property type="term" value="F:metal ion binding"/>
    <property type="evidence" value="ECO:0007669"/>
    <property type="project" value="UniProtKB-KW"/>
</dbReference>
<dbReference type="SUPFAM" id="SSF52540">
    <property type="entry name" value="P-loop containing nucleoside triphosphate hydrolases"/>
    <property type="match status" value="1"/>
</dbReference>
<feature type="binding site" evidence="8">
    <location>
        <begin position="117"/>
        <end position="124"/>
    </location>
    <ligand>
        <name>ATP</name>
        <dbReference type="ChEBI" id="CHEBI:30616"/>
    </ligand>
</feature>
<evidence type="ECO:0000256" key="5">
    <source>
        <dbReference type="ARBA" id="ARBA00022840"/>
    </source>
</evidence>
<feature type="binding site" evidence="8">
    <location>
        <position position="80"/>
    </location>
    <ligand>
        <name>[4Fe-4S] cluster</name>
        <dbReference type="ChEBI" id="CHEBI:49883"/>
        <label>1</label>
    </ligand>
</feature>
<keyword evidence="4 8" id="KW-0547">Nucleotide-binding</keyword>
<dbReference type="HAMAP" id="MF_03038">
    <property type="entry name" value="NUBP1"/>
    <property type="match status" value="1"/>
</dbReference>
<accession>A0A0S4TLU0</accession>
<evidence type="ECO:0000313" key="11">
    <source>
        <dbReference type="Proteomes" id="UP001429100"/>
    </source>
</evidence>
<protein>
    <recommendedName>
        <fullName evidence="8">Cytosolic Fe-S cluster assembly factor NUBP1 homolog</fullName>
    </recommendedName>
</protein>
<dbReference type="PANTHER" id="PTHR23264">
    <property type="entry name" value="NUCLEOTIDE-BINDING PROTEIN NBP35 YEAST -RELATED"/>
    <property type="match status" value="1"/>
</dbReference>
<dbReference type="VEuPathDB" id="CryptoDB:CHUDEA8_3140"/>
<evidence type="ECO:0000256" key="1">
    <source>
        <dbReference type="ARBA" id="ARBA00022485"/>
    </source>
</evidence>
<feature type="binding site" evidence="8">
    <location>
        <position position="89"/>
    </location>
    <ligand>
        <name>[4Fe-4S] cluster</name>
        <dbReference type="ChEBI" id="CHEBI:49883"/>
        <label>1</label>
    </ligand>
</feature>
<dbReference type="InterPro" id="IPR028601">
    <property type="entry name" value="NUBP1/Nbp35"/>
</dbReference>
<name>A0A0S4TLU0_CRYHO</name>